<dbReference type="Gramene" id="mRNA:HanXRQr2_Chr10g0435131">
    <property type="protein sequence ID" value="mRNA:HanXRQr2_Chr10g0435131"/>
    <property type="gene ID" value="HanXRQr2_Chr10g0435131"/>
</dbReference>
<organism evidence="1 2">
    <name type="scientific">Helianthus annuus</name>
    <name type="common">Common sunflower</name>
    <dbReference type="NCBI Taxonomy" id="4232"/>
    <lineage>
        <taxon>Eukaryota</taxon>
        <taxon>Viridiplantae</taxon>
        <taxon>Streptophyta</taxon>
        <taxon>Embryophyta</taxon>
        <taxon>Tracheophyta</taxon>
        <taxon>Spermatophyta</taxon>
        <taxon>Magnoliopsida</taxon>
        <taxon>eudicotyledons</taxon>
        <taxon>Gunneridae</taxon>
        <taxon>Pentapetalae</taxon>
        <taxon>asterids</taxon>
        <taxon>campanulids</taxon>
        <taxon>Asterales</taxon>
        <taxon>Asteraceae</taxon>
        <taxon>Asteroideae</taxon>
        <taxon>Heliantheae alliance</taxon>
        <taxon>Heliantheae</taxon>
        <taxon>Helianthus</taxon>
    </lineage>
</organism>
<dbReference type="Proteomes" id="UP000215914">
    <property type="component" value="Unassembled WGS sequence"/>
</dbReference>
<evidence type="ECO:0000313" key="2">
    <source>
        <dbReference type="Proteomes" id="UP000215914"/>
    </source>
</evidence>
<reference evidence="1" key="2">
    <citation type="submission" date="2020-06" db="EMBL/GenBank/DDBJ databases">
        <title>Helianthus annuus Genome sequencing and assembly Release 2.</title>
        <authorList>
            <person name="Gouzy J."/>
            <person name="Langlade N."/>
            <person name="Munos S."/>
        </authorList>
    </citation>
    <scope>NUCLEOTIDE SEQUENCE</scope>
    <source>
        <tissue evidence="1">Leaves</tissue>
    </source>
</reference>
<sequence length="83" mass="9571">MRMTDPYEVEAELGTRDFKRIVECYTKVNCVPHGFLLLLTKLSGRRSSQEQGLYGKNGQIVRNMYCFEASIQCEYCKTLPVNV</sequence>
<evidence type="ECO:0000313" key="1">
    <source>
        <dbReference type="EMBL" id="KAF5785970.1"/>
    </source>
</evidence>
<gene>
    <name evidence="1" type="ORF">HanXRQr2_Chr10g0435131</name>
</gene>
<dbReference type="EMBL" id="MNCJ02000325">
    <property type="protein sequence ID" value="KAF5785970.1"/>
    <property type="molecule type" value="Genomic_DNA"/>
</dbReference>
<comment type="caution">
    <text evidence="1">The sequence shown here is derived from an EMBL/GenBank/DDBJ whole genome shotgun (WGS) entry which is preliminary data.</text>
</comment>
<reference evidence="1" key="1">
    <citation type="journal article" date="2017" name="Nature">
        <title>The sunflower genome provides insights into oil metabolism, flowering and Asterid evolution.</title>
        <authorList>
            <person name="Badouin H."/>
            <person name="Gouzy J."/>
            <person name="Grassa C.J."/>
            <person name="Murat F."/>
            <person name="Staton S.E."/>
            <person name="Cottret L."/>
            <person name="Lelandais-Briere C."/>
            <person name="Owens G.L."/>
            <person name="Carrere S."/>
            <person name="Mayjonade B."/>
            <person name="Legrand L."/>
            <person name="Gill N."/>
            <person name="Kane N.C."/>
            <person name="Bowers J.E."/>
            <person name="Hubner S."/>
            <person name="Bellec A."/>
            <person name="Berard A."/>
            <person name="Berges H."/>
            <person name="Blanchet N."/>
            <person name="Boniface M.C."/>
            <person name="Brunel D."/>
            <person name="Catrice O."/>
            <person name="Chaidir N."/>
            <person name="Claudel C."/>
            <person name="Donnadieu C."/>
            <person name="Faraut T."/>
            <person name="Fievet G."/>
            <person name="Helmstetter N."/>
            <person name="King M."/>
            <person name="Knapp S.J."/>
            <person name="Lai Z."/>
            <person name="Le Paslier M.C."/>
            <person name="Lippi Y."/>
            <person name="Lorenzon L."/>
            <person name="Mandel J.R."/>
            <person name="Marage G."/>
            <person name="Marchand G."/>
            <person name="Marquand E."/>
            <person name="Bret-Mestries E."/>
            <person name="Morien E."/>
            <person name="Nambeesan S."/>
            <person name="Nguyen T."/>
            <person name="Pegot-Espagnet P."/>
            <person name="Pouilly N."/>
            <person name="Raftis F."/>
            <person name="Sallet E."/>
            <person name="Schiex T."/>
            <person name="Thomas J."/>
            <person name="Vandecasteele C."/>
            <person name="Vares D."/>
            <person name="Vear F."/>
            <person name="Vautrin S."/>
            <person name="Crespi M."/>
            <person name="Mangin B."/>
            <person name="Burke J.M."/>
            <person name="Salse J."/>
            <person name="Munos S."/>
            <person name="Vincourt P."/>
            <person name="Rieseberg L.H."/>
            <person name="Langlade N.B."/>
        </authorList>
    </citation>
    <scope>NUCLEOTIDE SEQUENCE</scope>
    <source>
        <tissue evidence="1">Leaves</tissue>
    </source>
</reference>
<dbReference type="AlphaFoldDB" id="A0A9K3HXA7"/>
<name>A0A9K3HXA7_HELAN</name>
<keyword evidence="2" id="KW-1185">Reference proteome</keyword>
<proteinExistence type="predicted"/>
<accession>A0A9K3HXA7</accession>
<protein>
    <submittedName>
        <fullName evidence="1">Uncharacterized protein</fullName>
    </submittedName>
</protein>